<feature type="region of interest" description="Disordered" evidence="1">
    <location>
        <begin position="124"/>
        <end position="154"/>
    </location>
</feature>
<evidence type="ECO:0000313" key="2">
    <source>
        <dbReference type="EMBL" id="KZV36877.1"/>
    </source>
</evidence>
<gene>
    <name evidence="2" type="ORF">F511_18050</name>
</gene>
<accession>A0A2Z7BXA7</accession>
<protein>
    <submittedName>
        <fullName evidence="2">Uncharacterized protein</fullName>
    </submittedName>
</protein>
<dbReference type="EMBL" id="KV003191">
    <property type="protein sequence ID" value="KZV36877.1"/>
    <property type="molecule type" value="Genomic_DNA"/>
</dbReference>
<sequence>MGEATTFPSLKILSLKTVTTYIATNETIDARGKSDEPGMAKVAIVKRKTRSKNKSKSNEEATSEAPVEVVSEKFVSKKRPTVVGDEAAITKKKRMTKSKASSSKASMDMVSVAHDAVPFQIIEPTPVATAEQPPVPKRKSKKRRLRLPKGSDDENVEERVAIENVEKPITVEVTVGETVVEPIQEKRHASAQVETTDDVDVIIEQVIAETYQLATDEEWLDLSYEEFHAHQAARTVETASDTYGDPELVTGEQQVPMFVEKETVAESEGSKDVVIAKAFEKSVSSNQTDDEQMSLDDLLMQITDNMMLPSVTAAEITKIKSDLPVEIKEVHDQDWYYASLPKISATEKGKVPLEEADTVKGNPARRWSN</sequence>
<feature type="compositionally biased region" description="Basic residues" evidence="1">
    <location>
        <begin position="45"/>
        <end position="55"/>
    </location>
</feature>
<organism evidence="2 3">
    <name type="scientific">Dorcoceras hygrometricum</name>
    <dbReference type="NCBI Taxonomy" id="472368"/>
    <lineage>
        <taxon>Eukaryota</taxon>
        <taxon>Viridiplantae</taxon>
        <taxon>Streptophyta</taxon>
        <taxon>Embryophyta</taxon>
        <taxon>Tracheophyta</taxon>
        <taxon>Spermatophyta</taxon>
        <taxon>Magnoliopsida</taxon>
        <taxon>eudicotyledons</taxon>
        <taxon>Gunneridae</taxon>
        <taxon>Pentapetalae</taxon>
        <taxon>asterids</taxon>
        <taxon>lamiids</taxon>
        <taxon>Lamiales</taxon>
        <taxon>Gesneriaceae</taxon>
        <taxon>Didymocarpoideae</taxon>
        <taxon>Trichosporeae</taxon>
        <taxon>Loxocarpinae</taxon>
        <taxon>Dorcoceras</taxon>
    </lineage>
</organism>
<feature type="region of interest" description="Disordered" evidence="1">
    <location>
        <begin position="45"/>
        <end position="69"/>
    </location>
</feature>
<dbReference type="Proteomes" id="UP000250235">
    <property type="component" value="Unassembled WGS sequence"/>
</dbReference>
<evidence type="ECO:0000313" key="3">
    <source>
        <dbReference type="Proteomes" id="UP000250235"/>
    </source>
</evidence>
<dbReference type="AlphaFoldDB" id="A0A2Z7BXA7"/>
<keyword evidence="3" id="KW-1185">Reference proteome</keyword>
<reference evidence="2 3" key="1">
    <citation type="journal article" date="2015" name="Proc. Natl. Acad. Sci. U.S.A.">
        <title>The resurrection genome of Boea hygrometrica: A blueprint for survival of dehydration.</title>
        <authorList>
            <person name="Xiao L."/>
            <person name="Yang G."/>
            <person name="Zhang L."/>
            <person name="Yang X."/>
            <person name="Zhao S."/>
            <person name="Ji Z."/>
            <person name="Zhou Q."/>
            <person name="Hu M."/>
            <person name="Wang Y."/>
            <person name="Chen M."/>
            <person name="Xu Y."/>
            <person name="Jin H."/>
            <person name="Xiao X."/>
            <person name="Hu G."/>
            <person name="Bao F."/>
            <person name="Hu Y."/>
            <person name="Wan P."/>
            <person name="Li L."/>
            <person name="Deng X."/>
            <person name="Kuang T."/>
            <person name="Xiang C."/>
            <person name="Zhu J.K."/>
            <person name="Oliver M.J."/>
            <person name="He Y."/>
        </authorList>
    </citation>
    <scope>NUCLEOTIDE SEQUENCE [LARGE SCALE GENOMIC DNA]</scope>
    <source>
        <strain evidence="3">cv. XS01</strain>
    </source>
</reference>
<proteinExistence type="predicted"/>
<evidence type="ECO:0000256" key="1">
    <source>
        <dbReference type="SAM" id="MobiDB-lite"/>
    </source>
</evidence>
<feature type="compositionally biased region" description="Basic residues" evidence="1">
    <location>
        <begin position="136"/>
        <end position="147"/>
    </location>
</feature>
<name>A0A2Z7BXA7_9LAMI</name>